<reference evidence="1 2" key="1">
    <citation type="submission" date="2018-02" db="EMBL/GenBank/DDBJ databases">
        <title>The genomes of Aspergillus section Nigri reveals drivers in fungal speciation.</title>
        <authorList>
            <consortium name="DOE Joint Genome Institute"/>
            <person name="Vesth T.C."/>
            <person name="Nybo J."/>
            <person name="Theobald S."/>
            <person name="Brandl J."/>
            <person name="Frisvad J.C."/>
            <person name="Nielsen K.F."/>
            <person name="Lyhne E.K."/>
            <person name="Kogle M.E."/>
            <person name="Kuo A."/>
            <person name="Riley R."/>
            <person name="Clum A."/>
            <person name="Nolan M."/>
            <person name="Lipzen A."/>
            <person name="Salamov A."/>
            <person name="Henrissat B."/>
            <person name="Wiebenga A."/>
            <person name="De vries R.P."/>
            <person name="Grigoriev I.V."/>
            <person name="Mortensen U.H."/>
            <person name="Andersen M.R."/>
            <person name="Baker S.E."/>
        </authorList>
    </citation>
    <scope>NUCLEOTIDE SEQUENCE [LARGE SCALE GENOMIC DNA]</scope>
    <source>
        <strain evidence="1 2">CBS 115571</strain>
    </source>
</reference>
<accession>A0A2V5GVK7</accession>
<name>A0A2V5GVK7_ASPV1</name>
<protein>
    <recommendedName>
        <fullName evidence="3">HAUS augmin-like complex subunit 3 N-terminal domain-containing protein</fullName>
    </recommendedName>
</protein>
<proteinExistence type="predicted"/>
<evidence type="ECO:0000313" key="2">
    <source>
        <dbReference type="Proteomes" id="UP000249829"/>
    </source>
</evidence>
<dbReference type="STRING" id="1450538.A0A2V5GVK7"/>
<dbReference type="Proteomes" id="UP000249829">
    <property type="component" value="Unassembled WGS sequence"/>
</dbReference>
<sequence>MFDPVNPMESTHLIINTFKERNIPIDRNKFLSVFSNAGGAAAHAKWATEHITSDLLLSQEELTLYSTLEKSSTLSKHLNNRSTRATRPFLEEELQQAIDSLNASTTAILRQEDIFSSQCEVLNRQLHEKEKRELGLKRVAERLRSKTLSGRQTATAVFLETSLELELDVKSELEKVATEGKRLLSSLTTRLKDDDKTLTHLERAAHGTEYVRNDASISRQATDLGVHHAQYIAGEIQHRLDRLYLEIVQKVHVVMQNETTREEFDISEALEEELESLYSEIGILAELSTRQQLVDPIHREIQSHHGALCAFSNQKLHLLGGILSQMVLTTRDCTRKLQEQDSSCGTLEAFTAAYKAEIGELLLASSAPKRRTSTTQVARAASLHTPSGSHCVPLFEIQALAGLIRRVGLTLDNLSCGARGGPLKFMQEKRRNLVESSEGYGLAADSPLKAALFPTDSAIHFLLPGLPTSSSSKASLSNTDHKLLLSELEAELELIQERVKRLKPGLLSRRDSCLENFLKRWDGQVSHV</sequence>
<dbReference type="AlphaFoldDB" id="A0A2V5GVK7"/>
<organism evidence="1 2">
    <name type="scientific">Aspergillus violaceofuscus (strain CBS 115571)</name>
    <dbReference type="NCBI Taxonomy" id="1450538"/>
    <lineage>
        <taxon>Eukaryota</taxon>
        <taxon>Fungi</taxon>
        <taxon>Dikarya</taxon>
        <taxon>Ascomycota</taxon>
        <taxon>Pezizomycotina</taxon>
        <taxon>Eurotiomycetes</taxon>
        <taxon>Eurotiomycetidae</taxon>
        <taxon>Eurotiales</taxon>
        <taxon>Aspergillaceae</taxon>
        <taxon>Aspergillus</taxon>
    </lineage>
</organism>
<dbReference type="OMA" id="KFMERWG"/>
<dbReference type="EMBL" id="KZ825184">
    <property type="protein sequence ID" value="PYI15529.1"/>
    <property type="molecule type" value="Genomic_DNA"/>
</dbReference>
<keyword evidence="2" id="KW-1185">Reference proteome</keyword>
<gene>
    <name evidence="1" type="ORF">BO99DRAFT_367950</name>
</gene>
<evidence type="ECO:0000313" key="1">
    <source>
        <dbReference type="EMBL" id="PYI15529.1"/>
    </source>
</evidence>
<evidence type="ECO:0008006" key="3">
    <source>
        <dbReference type="Google" id="ProtNLM"/>
    </source>
</evidence>